<dbReference type="GO" id="GO:0006974">
    <property type="term" value="P:DNA damage response"/>
    <property type="evidence" value="ECO:0007669"/>
    <property type="project" value="InterPro"/>
</dbReference>
<accession>A0A8S1AGS8</accession>
<protein>
    <recommendedName>
        <fullName evidence="5">Alpha-ketoglutarate-dependent dioxygenase alkB homolog 7, mitochondrial</fullName>
    </recommendedName>
</protein>
<dbReference type="EMBL" id="CADEBD010000327">
    <property type="protein sequence ID" value="CAB3245509.1"/>
    <property type="molecule type" value="Genomic_DNA"/>
</dbReference>
<dbReference type="GO" id="GO:0005759">
    <property type="term" value="C:mitochondrial matrix"/>
    <property type="evidence" value="ECO:0007669"/>
    <property type="project" value="TreeGrafter"/>
</dbReference>
<evidence type="ECO:0008006" key="5">
    <source>
        <dbReference type="Google" id="ProtNLM"/>
    </source>
</evidence>
<dbReference type="Gene3D" id="2.60.120.590">
    <property type="entry name" value="Alpha-ketoglutarate-dependent dioxygenase AlkB-like"/>
    <property type="match status" value="1"/>
</dbReference>
<sequence length="272" mass="30059">MRSLTFSFLKNCKNKATSYTLKRMISGGLLQPKVIPKPTADLSLIEIAQTWKEDVEPELRKSVLQDMQVIPEFVSKEEEAAMLAELDPQLKRMRYEFDHWDNAIHGFREKEVVQWSEASEAVLTRIKSVAFLPGTGAGMPMPAVHVLDLASAGYIKPHVDAVKFCGEVIAGLCLVSSAVMRLEHCTNKQLALDALIARRSLYIMRGSARYKFTHAVLGGELSAFRGAPVTRQRRVAVICRSRPDPSAATPGPTPTPTGPDTENETPNKTPTE</sequence>
<evidence type="ECO:0000256" key="2">
    <source>
        <dbReference type="SAM" id="MobiDB-lite"/>
    </source>
</evidence>
<dbReference type="PANTHER" id="PTHR21052">
    <property type="entry name" value="SPERMATOGENESIS ASSOCIATED 11-RELATED"/>
    <property type="match status" value="1"/>
</dbReference>
<dbReference type="GO" id="GO:0006631">
    <property type="term" value="P:fatty acid metabolic process"/>
    <property type="evidence" value="ECO:0007669"/>
    <property type="project" value="TreeGrafter"/>
</dbReference>
<feature type="region of interest" description="Disordered" evidence="2">
    <location>
        <begin position="239"/>
        <end position="272"/>
    </location>
</feature>
<proteinExistence type="predicted"/>
<evidence type="ECO:0000256" key="1">
    <source>
        <dbReference type="ARBA" id="ARBA00001954"/>
    </source>
</evidence>
<dbReference type="Proteomes" id="UP000494256">
    <property type="component" value="Unassembled WGS sequence"/>
</dbReference>
<evidence type="ECO:0000313" key="3">
    <source>
        <dbReference type="EMBL" id="CAB3245509.1"/>
    </source>
</evidence>
<dbReference type="AlphaFoldDB" id="A0A8S1AGS8"/>
<comment type="cofactor">
    <cofactor evidence="1">
        <name>Fe(2+)</name>
        <dbReference type="ChEBI" id="CHEBI:29033"/>
    </cofactor>
</comment>
<dbReference type="SUPFAM" id="SSF51197">
    <property type="entry name" value="Clavaminate synthase-like"/>
    <property type="match status" value="1"/>
</dbReference>
<organism evidence="3 4">
    <name type="scientific">Arctia plantaginis</name>
    <name type="common">Wood tiger moth</name>
    <name type="synonym">Phalaena plantaginis</name>
    <dbReference type="NCBI Taxonomy" id="874455"/>
    <lineage>
        <taxon>Eukaryota</taxon>
        <taxon>Metazoa</taxon>
        <taxon>Ecdysozoa</taxon>
        <taxon>Arthropoda</taxon>
        <taxon>Hexapoda</taxon>
        <taxon>Insecta</taxon>
        <taxon>Pterygota</taxon>
        <taxon>Neoptera</taxon>
        <taxon>Endopterygota</taxon>
        <taxon>Lepidoptera</taxon>
        <taxon>Glossata</taxon>
        <taxon>Ditrysia</taxon>
        <taxon>Noctuoidea</taxon>
        <taxon>Erebidae</taxon>
        <taxon>Arctiinae</taxon>
        <taxon>Arctia</taxon>
    </lineage>
</organism>
<gene>
    <name evidence="3" type="ORF">APLA_LOCUS11088</name>
</gene>
<dbReference type="PANTHER" id="PTHR21052:SF0">
    <property type="entry name" value="ALPHA-KETOGLUTARATE-DEPENDENT DIOXYGENASE ALKB HOMOLOG 7, MITOCHONDRIAL"/>
    <property type="match status" value="1"/>
</dbReference>
<dbReference type="InterPro" id="IPR037151">
    <property type="entry name" value="AlkB-like_sf"/>
</dbReference>
<evidence type="ECO:0000313" key="4">
    <source>
        <dbReference type="Proteomes" id="UP000494256"/>
    </source>
</evidence>
<feature type="compositionally biased region" description="Low complexity" evidence="2">
    <location>
        <begin position="258"/>
        <end position="272"/>
    </location>
</feature>
<comment type="caution">
    <text evidence="3">The sequence shown here is derived from an EMBL/GenBank/DDBJ whole genome shotgun (WGS) entry which is preliminary data.</text>
</comment>
<name>A0A8S1AGS8_ARCPL</name>
<dbReference type="OrthoDB" id="7172705at2759"/>
<dbReference type="InterPro" id="IPR032870">
    <property type="entry name" value="ALKBH7-like"/>
</dbReference>
<reference evidence="3 4" key="1">
    <citation type="submission" date="2020-04" db="EMBL/GenBank/DDBJ databases">
        <authorList>
            <person name="Wallbank WR R."/>
            <person name="Pardo Diaz C."/>
            <person name="Kozak K."/>
            <person name="Martin S."/>
            <person name="Jiggins C."/>
            <person name="Moest M."/>
            <person name="Warren A I."/>
            <person name="Byers J.R.P. K."/>
            <person name="Montejo-Kovacevich G."/>
            <person name="Yen C E."/>
        </authorList>
    </citation>
    <scope>NUCLEOTIDE SEQUENCE [LARGE SCALE GENOMIC DNA]</scope>
</reference>